<dbReference type="InterPro" id="IPR043325">
    <property type="entry name" value="LTSS"/>
</dbReference>
<keyword evidence="3" id="KW-1015">Disulfide bond</keyword>
<organism evidence="9">
    <name type="scientific">Brachypodium distachyon</name>
    <name type="common">Purple false brome</name>
    <name type="synonym">Trachynia distachya</name>
    <dbReference type="NCBI Taxonomy" id="15368"/>
    <lineage>
        <taxon>Eukaryota</taxon>
        <taxon>Viridiplantae</taxon>
        <taxon>Streptophyta</taxon>
        <taxon>Embryophyta</taxon>
        <taxon>Tracheophyta</taxon>
        <taxon>Spermatophyta</taxon>
        <taxon>Magnoliopsida</taxon>
        <taxon>Liliopsida</taxon>
        <taxon>Poales</taxon>
        <taxon>Poaceae</taxon>
        <taxon>BOP clade</taxon>
        <taxon>Pooideae</taxon>
        <taxon>Stipodae</taxon>
        <taxon>Brachypodieae</taxon>
        <taxon>Brachypodium</taxon>
    </lineage>
</organism>
<dbReference type="AlphaFoldDB" id="I1GSX4"/>
<dbReference type="GeneID" id="100834774"/>
<reference evidence="9" key="3">
    <citation type="submission" date="2018-08" db="UniProtKB">
        <authorList>
            <consortium name="EnsemblPlants"/>
        </authorList>
    </citation>
    <scope>IDENTIFICATION</scope>
    <source>
        <strain evidence="9">cv. Bd21</strain>
    </source>
</reference>
<dbReference type="SUPFAM" id="SSF47699">
    <property type="entry name" value="Bifunctional inhibitor/lipid-transfer protein/seed storage 2S albumin"/>
    <property type="match status" value="1"/>
</dbReference>
<evidence type="ECO:0000256" key="3">
    <source>
        <dbReference type="ARBA" id="ARBA00023157"/>
    </source>
</evidence>
<sequence length="224" mass="23583">MALIFILFFLATAAADSELPPLWNFPPLPPLPPLPSLPPLPALPPLPPGTPPSNGPQPSPSPPPETSSCMLPLLRAAPCLDFLTNTSVPAPSSRCCDRFRSLVGNASESICICHLVLSDPNVTSIVGNVDLGRLVALQLRCNVLVPPMLIFSCVSRPIPPLTMIPSSEPAASMSTESSYEHFDLGTMSASHEKVQQPELVSTIEQPPPSPPPPKPAGTGENKGV</sequence>
<dbReference type="OrthoDB" id="679615at2759"/>
<feature type="compositionally biased region" description="Pro residues" evidence="5">
    <location>
        <begin position="39"/>
        <end position="65"/>
    </location>
</feature>
<evidence type="ECO:0000313" key="9">
    <source>
        <dbReference type="EnsemblPlants" id="KQK15490"/>
    </source>
</evidence>
<dbReference type="Gene3D" id="1.10.110.10">
    <property type="entry name" value="Plant lipid-transfer and hydrophobic proteins"/>
    <property type="match status" value="1"/>
</dbReference>
<feature type="compositionally biased region" description="Pro residues" evidence="5">
    <location>
        <begin position="205"/>
        <end position="215"/>
    </location>
</feature>
<evidence type="ECO:0000256" key="6">
    <source>
        <dbReference type="SAM" id="SignalP"/>
    </source>
</evidence>
<evidence type="ECO:0000256" key="5">
    <source>
        <dbReference type="SAM" id="MobiDB-lite"/>
    </source>
</evidence>
<evidence type="ECO:0000256" key="4">
    <source>
        <dbReference type="ARBA" id="ARBA00023180"/>
    </source>
</evidence>
<evidence type="ECO:0000313" key="10">
    <source>
        <dbReference type="Proteomes" id="UP000008810"/>
    </source>
</evidence>
<evidence type="ECO:0000313" key="8">
    <source>
        <dbReference type="EMBL" id="KQK15490.1"/>
    </source>
</evidence>
<keyword evidence="10" id="KW-1185">Reference proteome</keyword>
<dbReference type="PANTHER" id="PTHR33044">
    <property type="entry name" value="BIFUNCTIONAL INHIBITOR/LIPID-TRANSFER PROTEIN/SEED STORAGE 2S ALBUMIN SUPERFAMILY PROTEIN-RELATED"/>
    <property type="match status" value="1"/>
</dbReference>
<evidence type="ECO:0000259" key="7">
    <source>
        <dbReference type="Pfam" id="PF14368"/>
    </source>
</evidence>
<evidence type="ECO:0000256" key="1">
    <source>
        <dbReference type="ARBA" id="ARBA00009748"/>
    </source>
</evidence>
<feature type="chain" id="PRO_5014094072" description="Bifunctional inhibitor/plant lipid transfer protein/seed storage helical domain-containing protein" evidence="6">
    <location>
        <begin position="16"/>
        <end position="224"/>
    </location>
</feature>
<keyword evidence="4" id="KW-0325">Glycoprotein</keyword>
<reference evidence="8" key="2">
    <citation type="submission" date="2017-06" db="EMBL/GenBank/DDBJ databases">
        <title>WGS assembly of Brachypodium distachyon.</title>
        <authorList>
            <consortium name="The International Brachypodium Initiative"/>
            <person name="Lucas S."/>
            <person name="Harmon-Smith M."/>
            <person name="Lail K."/>
            <person name="Tice H."/>
            <person name="Grimwood J."/>
            <person name="Bruce D."/>
            <person name="Barry K."/>
            <person name="Shu S."/>
            <person name="Lindquist E."/>
            <person name="Wang M."/>
            <person name="Pitluck S."/>
            <person name="Vogel J.P."/>
            <person name="Garvin D.F."/>
            <person name="Mockler T.C."/>
            <person name="Schmutz J."/>
            <person name="Rokhsar D."/>
            <person name="Bevan M.W."/>
        </authorList>
    </citation>
    <scope>NUCLEOTIDE SEQUENCE</scope>
    <source>
        <strain evidence="8">Bd21</strain>
    </source>
</reference>
<reference evidence="8 9" key="1">
    <citation type="journal article" date="2010" name="Nature">
        <title>Genome sequencing and analysis of the model grass Brachypodium distachyon.</title>
        <authorList>
            <consortium name="International Brachypodium Initiative"/>
        </authorList>
    </citation>
    <scope>NUCLEOTIDE SEQUENCE [LARGE SCALE GENOMIC DNA]</scope>
    <source>
        <strain evidence="8 9">Bd21</strain>
    </source>
</reference>
<feature type="domain" description="Bifunctional inhibitor/plant lipid transfer protein/seed storage helical" evidence="7">
    <location>
        <begin position="58"/>
        <end position="149"/>
    </location>
</feature>
<dbReference type="RefSeq" id="XP_003562804.2">
    <property type="nucleotide sequence ID" value="XM_003562756.4"/>
</dbReference>
<gene>
    <name evidence="9" type="primary">LOC100834774</name>
    <name evidence="8" type="ORF">BRADI_1g23200v3</name>
</gene>
<protein>
    <recommendedName>
        <fullName evidence="7">Bifunctional inhibitor/plant lipid transfer protein/seed storage helical domain-containing protein</fullName>
    </recommendedName>
</protein>
<dbReference type="Pfam" id="PF14368">
    <property type="entry name" value="LTP_2"/>
    <property type="match status" value="1"/>
</dbReference>
<name>I1GSX4_BRADI</name>
<dbReference type="EMBL" id="CM000880">
    <property type="protein sequence ID" value="KQK15490.1"/>
    <property type="molecule type" value="Genomic_DNA"/>
</dbReference>
<feature type="region of interest" description="Disordered" evidence="5">
    <location>
        <begin position="39"/>
        <end position="67"/>
    </location>
</feature>
<comment type="similarity">
    <text evidence="1">Belongs to the plant LTP family.</text>
</comment>
<feature type="signal peptide" evidence="6">
    <location>
        <begin position="1"/>
        <end position="15"/>
    </location>
</feature>
<dbReference type="Proteomes" id="UP000008810">
    <property type="component" value="Chromosome 1"/>
</dbReference>
<dbReference type="KEGG" id="bdi:100834774"/>
<proteinExistence type="inferred from homology"/>
<accession>I1GSX4</accession>
<evidence type="ECO:0000256" key="2">
    <source>
        <dbReference type="ARBA" id="ARBA00022729"/>
    </source>
</evidence>
<dbReference type="CDD" id="cd00010">
    <property type="entry name" value="AAI_LTSS"/>
    <property type="match status" value="1"/>
</dbReference>
<feature type="region of interest" description="Disordered" evidence="5">
    <location>
        <begin position="165"/>
        <end position="224"/>
    </location>
</feature>
<dbReference type="InterPro" id="IPR016140">
    <property type="entry name" value="Bifunc_inhib/LTP/seed_store"/>
</dbReference>
<dbReference type="InterPro" id="IPR036312">
    <property type="entry name" value="Bifun_inhib/LTP/seed_sf"/>
</dbReference>
<dbReference type="Gramene" id="KQK15490">
    <property type="protein sequence ID" value="KQK15490"/>
    <property type="gene ID" value="BRADI_1g23200v3"/>
</dbReference>
<keyword evidence="2 6" id="KW-0732">Signal</keyword>
<dbReference type="EnsemblPlants" id="KQK15490">
    <property type="protein sequence ID" value="KQK15490"/>
    <property type="gene ID" value="BRADI_1g23200v3"/>
</dbReference>